<dbReference type="InterPro" id="IPR036249">
    <property type="entry name" value="Thioredoxin-like_sf"/>
</dbReference>
<evidence type="ECO:0000256" key="2">
    <source>
        <dbReference type="ARBA" id="ARBA00023284"/>
    </source>
</evidence>
<name>A0ABV5F3G9_9FLAO</name>
<dbReference type="Proteomes" id="UP001589605">
    <property type="component" value="Unassembled WGS sequence"/>
</dbReference>
<organism evidence="4 5">
    <name type="scientific">Formosa undariae</name>
    <dbReference type="NCBI Taxonomy" id="1325436"/>
    <lineage>
        <taxon>Bacteria</taxon>
        <taxon>Pseudomonadati</taxon>
        <taxon>Bacteroidota</taxon>
        <taxon>Flavobacteriia</taxon>
        <taxon>Flavobacteriales</taxon>
        <taxon>Flavobacteriaceae</taxon>
        <taxon>Formosa</taxon>
    </lineage>
</organism>
<proteinExistence type="predicted"/>
<dbReference type="InterPro" id="IPR051099">
    <property type="entry name" value="AGR/TXD"/>
</dbReference>
<dbReference type="CDD" id="cd02947">
    <property type="entry name" value="TRX_family"/>
    <property type="match status" value="1"/>
</dbReference>
<comment type="caution">
    <text evidence="4">The sequence shown here is derived from an EMBL/GenBank/DDBJ whole genome shotgun (WGS) entry which is preliminary data.</text>
</comment>
<accession>A0ABV5F3G9</accession>
<evidence type="ECO:0000313" key="4">
    <source>
        <dbReference type="EMBL" id="MFB9053945.1"/>
    </source>
</evidence>
<sequence>MNRIYLIILCCFLATNLYSQIDTGIKFSSESLEKAIETSKKLNRPIFIDFSTSWCGPCKKMVNLVFTDSIIGDFYNKNFICLKYDAERGEGITLANTFEIKAYPTLLFLSPELEIERKHVGYKGPTAFLELGYTVVNEEFSYNMIPNSLSDYALNIQDITEFSSFVNYLSPIEKDSLLFEYFQDIPQDKWYMPQYFHLIENDSYSIFSPLSQFVVVNRNTYSELYGKERIDKFISVLMSFAIETPKDLYGKSYNTLSDDEILTVLFNELTKIDSGFANKNKLDHEIMLLCTDVKENYNDSEIWNSLYTKVEYYNKQYSHFDEAWHNFPNNWYYRALSIIPNNLEIAGYNETVLKRAKSRLTESDYNDFAEGLCMGTVQKFAFAEKQSENSKKELTNALKILAKSYAVSKVWANDFLSGIHVSDNAIINYKEEILKNAI</sequence>
<dbReference type="InterPro" id="IPR013766">
    <property type="entry name" value="Thioredoxin_domain"/>
</dbReference>
<dbReference type="Pfam" id="PF13899">
    <property type="entry name" value="Thioredoxin_7"/>
    <property type="match status" value="1"/>
</dbReference>
<feature type="domain" description="Thioredoxin" evidence="3">
    <location>
        <begin position="21"/>
        <end position="141"/>
    </location>
</feature>
<dbReference type="InterPro" id="IPR017937">
    <property type="entry name" value="Thioredoxin_CS"/>
</dbReference>
<keyword evidence="5" id="KW-1185">Reference proteome</keyword>
<keyword evidence="1" id="KW-0732">Signal</keyword>
<evidence type="ECO:0000256" key="1">
    <source>
        <dbReference type="ARBA" id="ARBA00022729"/>
    </source>
</evidence>
<dbReference type="EMBL" id="JBHMEZ010000012">
    <property type="protein sequence ID" value="MFB9053945.1"/>
    <property type="molecule type" value="Genomic_DNA"/>
</dbReference>
<dbReference type="PROSITE" id="PS00194">
    <property type="entry name" value="THIOREDOXIN_1"/>
    <property type="match status" value="1"/>
</dbReference>
<protein>
    <submittedName>
        <fullName evidence="4">Thioredoxin family protein</fullName>
    </submittedName>
</protein>
<reference evidence="4 5" key="1">
    <citation type="submission" date="2024-09" db="EMBL/GenBank/DDBJ databases">
        <authorList>
            <person name="Sun Q."/>
            <person name="Mori K."/>
        </authorList>
    </citation>
    <scope>NUCLEOTIDE SEQUENCE [LARGE SCALE GENOMIC DNA]</scope>
    <source>
        <strain evidence="4 5">CECT 8286</strain>
    </source>
</reference>
<evidence type="ECO:0000313" key="5">
    <source>
        <dbReference type="Proteomes" id="UP001589605"/>
    </source>
</evidence>
<dbReference type="SUPFAM" id="SSF52833">
    <property type="entry name" value="Thioredoxin-like"/>
    <property type="match status" value="1"/>
</dbReference>
<evidence type="ECO:0000259" key="3">
    <source>
        <dbReference type="PROSITE" id="PS51352"/>
    </source>
</evidence>
<dbReference type="Gene3D" id="3.40.30.10">
    <property type="entry name" value="Glutaredoxin"/>
    <property type="match status" value="1"/>
</dbReference>
<dbReference type="PANTHER" id="PTHR15337:SF11">
    <property type="entry name" value="THIOREDOXIN DOMAIN-CONTAINING PROTEIN"/>
    <property type="match status" value="1"/>
</dbReference>
<dbReference type="RefSeq" id="WP_382383302.1">
    <property type="nucleotide sequence ID" value="NZ_JBHMEZ010000012.1"/>
</dbReference>
<keyword evidence="2" id="KW-0676">Redox-active center</keyword>
<dbReference type="PROSITE" id="PS51352">
    <property type="entry name" value="THIOREDOXIN_2"/>
    <property type="match status" value="1"/>
</dbReference>
<dbReference type="PANTHER" id="PTHR15337">
    <property type="entry name" value="ANTERIOR GRADIENT PROTEIN-RELATED"/>
    <property type="match status" value="1"/>
</dbReference>
<gene>
    <name evidence="4" type="ORF">ACFFVB_12735</name>
</gene>